<evidence type="ECO:0000256" key="5">
    <source>
        <dbReference type="ARBA" id="ARBA00023136"/>
    </source>
</evidence>
<evidence type="ECO:0000259" key="7">
    <source>
        <dbReference type="Pfam" id="PF00892"/>
    </source>
</evidence>
<feature type="transmembrane region" description="Helical" evidence="6">
    <location>
        <begin position="45"/>
        <end position="65"/>
    </location>
</feature>
<evidence type="ECO:0000256" key="2">
    <source>
        <dbReference type="ARBA" id="ARBA00009853"/>
    </source>
</evidence>
<feature type="transmembrane region" description="Helical" evidence="6">
    <location>
        <begin position="12"/>
        <end position="33"/>
    </location>
</feature>
<feature type="transmembrane region" description="Helical" evidence="6">
    <location>
        <begin position="190"/>
        <end position="211"/>
    </location>
</feature>
<keyword evidence="5 6" id="KW-0472">Membrane</keyword>
<proteinExistence type="inferred from homology"/>
<gene>
    <name evidence="8" type="ORF">ACFOMD_02880</name>
</gene>
<name>A0ABV7X6X4_9SPHN</name>
<protein>
    <submittedName>
        <fullName evidence="8">DMT family transporter</fullName>
    </submittedName>
</protein>
<feature type="transmembrane region" description="Helical" evidence="6">
    <location>
        <begin position="272"/>
        <end position="290"/>
    </location>
</feature>
<feature type="domain" description="EamA" evidence="7">
    <location>
        <begin position="18"/>
        <end position="145"/>
    </location>
</feature>
<evidence type="ECO:0000256" key="6">
    <source>
        <dbReference type="SAM" id="Phobius"/>
    </source>
</evidence>
<keyword evidence="4 6" id="KW-1133">Transmembrane helix</keyword>
<feature type="transmembrane region" description="Helical" evidence="6">
    <location>
        <begin position="159"/>
        <end position="178"/>
    </location>
</feature>
<feature type="transmembrane region" description="Helical" evidence="6">
    <location>
        <begin position="77"/>
        <end position="98"/>
    </location>
</feature>
<evidence type="ECO:0000313" key="8">
    <source>
        <dbReference type="EMBL" id="MFC3711498.1"/>
    </source>
</evidence>
<accession>A0ABV7X6X4</accession>
<evidence type="ECO:0000256" key="3">
    <source>
        <dbReference type="ARBA" id="ARBA00022692"/>
    </source>
</evidence>
<keyword evidence="9" id="KW-1185">Reference proteome</keyword>
<dbReference type="EMBL" id="JBHRXV010000001">
    <property type="protein sequence ID" value="MFC3711498.1"/>
    <property type="molecule type" value="Genomic_DNA"/>
</dbReference>
<comment type="caution">
    <text evidence="8">The sequence shown here is derived from an EMBL/GenBank/DDBJ whole genome shotgun (WGS) entry which is preliminary data.</text>
</comment>
<reference evidence="9" key="1">
    <citation type="journal article" date="2019" name="Int. J. Syst. Evol. Microbiol.">
        <title>The Global Catalogue of Microorganisms (GCM) 10K type strain sequencing project: providing services to taxonomists for standard genome sequencing and annotation.</title>
        <authorList>
            <consortium name="The Broad Institute Genomics Platform"/>
            <consortium name="The Broad Institute Genome Sequencing Center for Infectious Disease"/>
            <person name="Wu L."/>
            <person name="Ma J."/>
        </authorList>
    </citation>
    <scope>NUCLEOTIDE SEQUENCE [LARGE SCALE GENOMIC DNA]</scope>
    <source>
        <strain evidence="9">KCTC 42644</strain>
    </source>
</reference>
<feature type="transmembrane region" description="Helical" evidence="6">
    <location>
        <begin position="129"/>
        <end position="147"/>
    </location>
</feature>
<dbReference type="PANTHER" id="PTHR22911:SF6">
    <property type="entry name" value="SOLUTE CARRIER FAMILY 35 MEMBER G1"/>
    <property type="match status" value="1"/>
</dbReference>
<feature type="transmembrane region" description="Helical" evidence="6">
    <location>
        <begin position="104"/>
        <end position="122"/>
    </location>
</feature>
<dbReference type="InterPro" id="IPR037185">
    <property type="entry name" value="EmrE-like"/>
</dbReference>
<feature type="domain" description="EamA" evidence="7">
    <location>
        <begin position="159"/>
        <end position="288"/>
    </location>
</feature>
<comment type="subcellular location">
    <subcellularLocation>
        <location evidence="1">Membrane</location>
        <topology evidence="1">Multi-pass membrane protein</topology>
    </subcellularLocation>
</comment>
<feature type="transmembrane region" description="Helical" evidence="6">
    <location>
        <begin position="217"/>
        <end position="235"/>
    </location>
</feature>
<organism evidence="8 9">
    <name type="scientific">Sphingoaurantiacus capsulatus</name>
    <dbReference type="NCBI Taxonomy" id="1771310"/>
    <lineage>
        <taxon>Bacteria</taxon>
        <taxon>Pseudomonadati</taxon>
        <taxon>Pseudomonadota</taxon>
        <taxon>Alphaproteobacteria</taxon>
        <taxon>Sphingomonadales</taxon>
        <taxon>Sphingosinicellaceae</taxon>
        <taxon>Sphingoaurantiacus</taxon>
    </lineage>
</organism>
<sequence>MARSDPSPPKAGVSPLLIAAVAIGVLAAMDGVMKQVVATTNPLTATFGRSLLGILIAVPLWVLVGRPRLQPGAMGAHLIRGFVMTLAACAFFWALTVLPLAEAVTLSFVSPLLIPFIAWALLGERPRATSLIAGVIGFTGVLLTTQGASPDADTPQRTLGIVAMLVAAVTWASALVLLRGRASQDGPAIITLMGAAVPAALLAPVALVVGEVPSLEATAWLLLGAALTVGGVWMLTQAYSRAEAQVLAPIEFTALGWAALIGWAFFDELPRTEVWAGAAIIIGACLFAAWDERRSKR</sequence>
<evidence type="ECO:0000256" key="4">
    <source>
        <dbReference type="ARBA" id="ARBA00022989"/>
    </source>
</evidence>
<dbReference type="InterPro" id="IPR000620">
    <property type="entry name" value="EamA_dom"/>
</dbReference>
<dbReference type="PANTHER" id="PTHR22911">
    <property type="entry name" value="ACYL-MALONYL CONDENSING ENZYME-RELATED"/>
    <property type="match status" value="1"/>
</dbReference>
<comment type="similarity">
    <text evidence="2">Belongs to the drug/metabolite transporter (DMT) superfamily. 10 TMS drug/metabolite exporter (DME) (TC 2.A.7.3) family.</text>
</comment>
<evidence type="ECO:0000256" key="1">
    <source>
        <dbReference type="ARBA" id="ARBA00004141"/>
    </source>
</evidence>
<dbReference type="SUPFAM" id="SSF103481">
    <property type="entry name" value="Multidrug resistance efflux transporter EmrE"/>
    <property type="match status" value="2"/>
</dbReference>
<evidence type="ECO:0000313" key="9">
    <source>
        <dbReference type="Proteomes" id="UP001595615"/>
    </source>
</evidence>
<keyword evidence="3 6" id="KW-0812">Transmembrane</keyword>
<feature type="transmembrane region" description="Helical" evidence="6">
    <location>
        <begin position="247"/>
        <end position="266"/>
    </location>
</feature>
<dbReference type="RefSeq" id="WP_380856516.1">
    <property type="nucleotide sequence ID" value="NZ_JBHRXV010000001.1"/>
</dbReference>
<dbReference type="Proteomes" id="UP001595615">
    <property type="component" value="Unassembled WGS sequence"/>
</dbReference>
<dbReference type="Pfam" id="PF00892">
    <property type="entry name" value="EamA"/>
    <property type="match status" value="2"/>
</dbReference>